<name>A0A1E4RR29_9ASCO</name>
<dbReference type="STRING" id="984485.A0A1E4RR29"/>
<evidence type="ECO:0000256" key="7">
    <source>
        <dbReference type="SAM" id="Coils"/>
    </source>
</evidence>
<feature type="region of interest" description="Disordered" evidence="8">
    <location>
        <begin position="931"/>
        <end position="958"/>
    </location>
</feature>
<organism evidence="10 11">
    <name type="scientific">Hyphopichia burtonii NRRL Y-1933</name>
    <dbReference type="NCBI Taxonomy" id="984485"/>
    <lineage>
        <taxon>Eukaryota</taxon>
        <taxon>Fungi</taxon>
        <taxon>Dikarya</taxon>
        <taxon>Ascomycota</taxon>
        <taxon>Saccharomycotina</taxon>
        <taxon>Pichiomycetes</taxon>
        <taxon>Debaryomycetaceae</taxon>
        <taxon>Hyphopichia</taxon>
    </lineage>
</organism>
<evidence type="ECO:0000256" key="3">
    <source>
        <dbReference type="ARBA" id="ARBA00022701"/>
    </source>
</evidence>
<evidence type="ECO:0000313" key="11">
    <source>
        <dbReference type="Proteomes" id="UP000095085"/>
    </source>
</evidence>
<gene>
    <name evidence="10" type="ORF">HYPBUDRAFT_102334</name>
</gene>
<dbReference type="AlphaFoldDB" id="A0A1E4RR29"/>
<dbReference type="PROSITE" id="PS00845">
    <property type="entry name" value="CAP_GLY_1"/>
    <property type="match status" value="1"/>
</dbReference>
<proteinExistence type="predicted"/>
<dbReference type="PROSITE" id="PS50245">
    <property type="entry name" value="CAP_GLY_2"/>
    <property type="match status" value="1"/>
</dbReference>
<dbReference type="PANTHER" id="PTHR18916">
    <property type="entry name" value="DYNACTIN 1-RELATED MICROTUBULE-BINDING"/>
    <property type="match status" value="1"/>
</dbReference>
<reference evidence="11" key="1">
    <citation type="submission" date="2016-05" db="EMBL/GenBank/DDBJ databases">
        <title>Comparative genomics of biotechnologically important yeasts.</title>
        <authorList>
            <consortium name="DOE Joint Genome Institute"/>
            <person name="Riley R."/>
            <person name="Haridas S."/>
            <person name="Wolfe K.H."/>
            <person name="Lopes M.R."/>
            <person name="Hittinger C.T."/>
            <person name="Goker M."/>
            <person name="Salamov A."/>
            <person name="Wisecaver J."/>
            <person name="Long T.M."/>
            <person name="Aerts A.L."/>
            <person name="Barry K."/>
            <person name="Choi C."/>
            <person name="Clum A."/>
            <person name="Coughlan A.Y."/>
            <person name="Deshpande S."/>
            <person name="Douglass A.P."/>
            <person name="Hanson S.J."/>
            <person name="Klenk H.-P."/>
            <person name="Labutti K."/>
            <person name="Lapidus A."/>
            <person name="Lindquist E."/>
            <person name="Lipzen A."/>
            <person name="Meier-Kolthoff J.P."/>
            <person name="Ohm R.A."/>
            <person name="Otillar R.P."/>
            <person name="Pangilinan J."/>
            <person name="Peng Y."/>
            <person name="Rokas A."/>
            <person name="Rosa C.A."/>
            <person name="Scheuner C."/>
            <person name="Sibirny A.A."/>
            <person name="Slot J.C."/>
            <person name="Stielow J.B."/>
            <person name="Sun H."/>
            <person name="Kurtzman C.P."/>
            <person name="Blackwell M."/>
            <person name="Grigoriev I.V."/>
            <person name="Jeffries T.W."/>
        </authorList>
    </citation>
    <scope>NUCLEOTIDE SEQUENCE [LARGE SCALE GENOMIC DNA]</scope>
    <source>
        <strain evidence="11">NRRL Y-1933</strain>
    </source>
</reference>
<dbReference type="GO" id="GO:0005874">
    <property type="term" value="C:microtubule"/>
    <property type="evidence" value="ECO:0007669"/>
    <property type="project" value="UniProtKB-KW"/>
</dbReference>
<dbReference type="PANTHER" id="PTHR18916:SF6">
    <property type="entry name" value="DYNACTIN SUBUNIT 1"/>
    <property type="match status" value="1"/>
</dbReference>
<dbReference type="SUPFAM" id="SSF74924">
    <property type="entry name" value="Cap-Gly domain"/>
    <property type="match status" value="1"/>
</dbReference>
<feature type="coiled-coil region" evidence="7">
    <location>
        <begin position="358"/>
        <end position="418"/>
    </location>
</feature>
<dbReference type="InterPro" id="IPR036859">
    <property type="entry name" value="CAP-Gly_dom_sf"/>
</dbReference>
<evidence type="ECO:0000256" key="2">
    <source>
        <dbReference type="ARBA" id="ARBA00022490"/>
    </source>
</evidence>
<dbReference type="Proteomes" id="UP000095085">
    <property type="component" value="Unassembled WGS sequence"/>
</dbReference>
<dbReference type="GO" id="GO:0005819">
    <property type="term" value="C:spindle"/>
    <property type="evidence" value="ECO:0007669"/>
    <property type="project" value="UniProtKB-SubCell"/>
</dbReference>
<sequence>MTLPSVGSSLSVKGEPGVVKFVGKTKFSPGTWIGIELDASIGKNDGSVNGIRYFDCEKSDQNYGIFVRPAFLGLPDPTPISSPILHNASTNISDLHRVIDKLQFKLKNTTEDIKEYKQTVDQLKDELTQKQMLASKLESNFEMVSIDKDYLNEQNSQLQQDLKNLNDKYNDLKKDYDLVHEELELNKQLEEAIKSQVNDENKENSNIENISKQDFQLIVSRNKQLESALSNLNQLTNENKKNFEDQLNALKLENGLNNDKLNNYDQLLSNFEAAQLTINSLQTQLDSALELEKIIEHLTSKNEQLQNQIKSLNDTVNELNEIHELDKSLEESQSQIEINLRNDIKSLLDVIQNDKLLISDLERKNKYLESKVSEYKVSASSQSDRNSTFSSDYHEVMLDELNLQLDSLKLQIKKYKSSSTNDKISLKVAQTKLDLLQQFDSSLISTNLNLKRGYEVLFNINLNVAYTSIMLDSLENLNSSEIEYQLSNLSNIKLHLKLLFSFLQSIAHLWEYNYATKHYVNNIISFKEILSLLNQNLMISINHVKEGDVDNVPVSYLKSFIQDCHDLLKLNFVNDTYSIIFQNLSLFKISALSVAHESSEEITLTRYILNYLDRHFQQPYEPDELIQEIYDKIQLIFELSTDITEDAKSLLIDLNDASDASKDLTISDTKILSIDDICNPFNSLSRIVKKLEFEDFSIHDDDTSVVDVDLYKDIFEFDHDVESWCTLDSILEDLTKNRNLLKTKHEVYSKQAQSIYDAVNDMSSHSPPPDDGKELKHKRSIELKYSDLTNKLMEKDSRIQDLQLNVKLLEKNMASTDAKSKEYIEKLKNEMSVLKKDHENMKKNYDSLLKSNKELELEIQEILKSNQVFETSHLVGKFENMQAEKKFTDEMALIEEVLLLRKMVNIKYNQFTDHSQNDPENDDLKWLDQQILPNVGSPPPSAATSPNPNQTNEKSKDFRNSASMIRSIVNESQPVQVPARAGVWRPKVNIPRYVNALMEEKKKQYQHERNNSITSSFN</sequence>
<dbReference type="GeneID" id="30992740"/>
<dbReference type="OrthoDB" id="2130750at2759"/>
<evidence type="ECO:0000256" key="4">
    <source>
        <dbReference type="ARBA" id="ARBA00023017"/>
    </source>
</evidence>
<evidence type="ECO:0000259" key="9">
    <source>
        <dbReference type="PROSITE" id="PS50245"/>
    </source>
</evidence>
<comment type="subcellular location">
    <subcellularLocation>
        <location evidence="1">Cytoplasm</location>
        <location evidence="1">Cytoskeleton</location>
        <location evidence="1">Spindle</location>
    </subcellularLocation>
</comment>
<keyword evidence="5 7" id="KW-0175">Coiled coil</keyword>
<evidence type="ECO:0000256" key="6">
    <source>
        <dbReference type="ARBA" id="ARBA00023212"/>
    </source>
</evidence>
<keyword evidence="11" id="KW-1185">Reference proteome</keyword>
<dbReference type="InterPro" id="IPR000938">
    <property type="entry name" value="CAP-Gly_domain"/>
</dbReference>
<feature type="coiled-coil region" evidence="7">
    <location>
        <begin position="99"/>
        <end position="322"/>
    </location>
</feature>
<protein>
    <recommendedName>
        <fullName evidence="9">CAP-Gly domain-containing protein</fullName>
    </recommendedName>
</protein>
<keyword evidence="3" id="KW-0493">Microtubule</keyword>
<dbReference type="RefSeq" id="XP_020078774.1">
    <property type="nucleotide sequence ID" value="XM_020218190.1"/>
</dbReference>
<keyword evidence="4" id="KW-0243">Dynein</keyword>
<accession>A0A1E4RR29</accession>
<keyword evidence="2" id="KW-0963">Cytoplasm</keyword>
<keyword evidence="6" id="KW-0206">Cytoskeleton</keyword>
<evidence type="ECO:0000313" key="10">
    <source>
        <dbReference type="EMBL" id="ODV69707.1"/>
    </source>
</evidence>
<evidence type="ECO:0000256" key="5">
    <source>
        <dbReference type="ARBA" id="ARBA00023054"/>
    </source>
</evidence>
<dbReference type="Pfam" id="PF01302">
    <property type="entry name" value="CAP_GLY"/>
    <property type="match status" value="1"/>
</dbReference>
<feature type="domain" description="CAP-Gly" evidence="9">
    <location>
        <begin position="23"/>
        <end position="68"/>
    </location>
</feature>
<feature type="coiled-coil region" evidence="7">
    <location>
        <begin position="785"/>
        <end position="865"/>
    </location>
</feature>
<dbReference type="EMBL" id="KV454538">
    <property type="protein sequence ID" value="ODV69707.1"/>
    <property type="molecule type" value="Genomic_DNA"/>
</dbReference>
<dbReference type="GO" id="GO:0030286">
    <property type="term" value="C:dynein complex"/>
    <property type="evidence" value="ECO:0007669"/>
    <property type="project" value="UniProtKB-KW"/>
</dbReference>
<evidence type="ECO:0000256" key="1">
    <source>
        <dbReference type="ARBA" id="ARBA00004186"/>
    </source>
</evidence>
<evidence type="ECO:0000256" key="8">
    <source>
        <dbReference type="SAM" id="MobiDB-lite"/>
    </source>
</evidence>
<dbReference type="Gene3D" id="2.30.30.190">
    <property type="entry name" value="CAP Gly-rich-like domain"/>
    <property type="match status" value="1"/>
</dbReference>
<dbReference type="SMART" id="SM01052">
    <property type="entry name" value="CAP_GLY"/>
    <property type="match status" value="1"/>
</dbReference>